<proteinExistence type="inferred from homology"/>
<dbReference type="Proteomes" id="UP000199545">
    <property type="component" value="Unassembled WGS sequence"/>
</dbReference>
<reference evidence="4 5" key="1">
    <citation type="submission" date="2016-10" db="EMBL/GenBank/DDBJ databases">
        <authorList>
            <person name="de Groot N.N."/>
        </authorList>
    </citation>
    <scope>NUCLEOTIDE SEQUENCE [LARGE SCALE GENOMIC DNA]</scope>
    <source>
        <strain evidence="4 5">DSM 44778</strain>
    </source>
</reference>
<dbReference type="EMBL" id="FORR01000010">
    <property type="protein sequence ID" value="SFJ45745.1"/>
    <property type="molecule type" value="Genomic_DNA"/>
</dbReference>
<keyword evidence="5" id="KW-1185">Reference proteome</keyword>
<evidence type="ECO:0000259" key="3">
    <source>
        <dbReference type="Pfam" id="PF12161"/>
    </source>
</evidence>
<evidence type="ECO:0000313" key="4">
    <source>
        <dbReference type="EMBL" id="SFJ45745.1"/>
    </source>
</evidence>
<dbReference type="STRING" id="46223.SAMN05421852_11027"/>
<dbReference type="AlphaFoldDB" id="A0A1I3RHI4"/>
<protein>
    <submittedName>
        <fullName evidence="4">Type I restriction enzyme M protein</fullName>
    </submittedName>
</protein>
<dbReference type="Gene3D" id="1.20.1260.30">
    <property type="match status" value="1"/>
</dbReference>
<dbReference type="GO" id="GO:0009307">
    <property type="term" value="P:DNA restriction-modification system"/>
    <property type="evidence" value="ECO:0007669"/>
    <property type="project" value="UniProtKB-KW"/>
</dbReference>
<evidence type="ECO:0000256" key="1">
    <source>
        <dbReference type="ARBA" id="ARBA00006594"/>
    </source>
</evidence>
<comment type="similarity">
    <text evidence="1">Belongs to the N(4)/N(6)-methyltransferase family.</text>
</comment>
<sequence>MHNFQEKVNFIWTIAEILRGPYRKEDYGKVILPMAVLRRFDCVLAETKEKVLAEYEKFKHLPQEARDEILNRVAIIQNGIQLFLRFC</sequence>
<accession>A0A1I3RHI4</accession>
<dbReference type="OrthoDB" id="9814572at2"/>
<dbReference type="InterPro" id="IPR022749">
    <property type="entry name" value="D12N6_MeTrfase_N"/>
</dbReference>
<evidence type="ECO:0000256" key="2">
    <source>
        <dbReference type="ARBA" id="ARBA00022747"/>
    </source>
</evidence>
<evidence type="ECO:0000313" key="5">
    <source>
        <dbReference type="Proteomes" id="UP000199545"/>
    </source>
</evidence>
<gene>
    <name evidence="4" type="ORF">SAMN05421852_11027</name>
</gene>
<name>A0A1I3RHI4_9BACL</name>
<organism evidence="4 5">
    <name type="scientific">Thermoflavimicrobium dichotomicum</name>
    <dbReference type="NCBI Taxonomy" id="46223"/>
    <lineage>
        <taxon>Bacteria</taxon>
        <taxon>Bacillati</taxon>
        <taxon>Bacillota</taxon>
        <taxon>Bacilli</taxon>
        <taxon>Bacillales</taxon>
        <taxon>Thermoactinomycetaceae</taxon>
        <taxon>Thermoflavimicrobium</taxon>
    </lineage>
</organism>
<feature type="domain" description="N6 adenine-specific DNA methyltransferase N-terminal" evidence="3">
    <location>
        <begin position="9"/>
        <end position="65"/>
    </location>
</feature>
<dbReference type="InterPro" id="IPR029063">
    <property type="entry name" value="SAM-dependent_MTases_sf"/>
</dbReference>
<dbReference type="Pfam" id="PF12161">
    <property type="entry name" value="HsdM_N"/>
    <property type="match status" value="1"/>
</dbReference>
<dbReference type="SUPFAM" id="SSF53335">
    <property type="entry name" value="S-adenosyl-L-methionine-dependent methyltransferases"/>
    <property type="match status" value="1"/>
</dbReference>
<keyword evidence="2" id="KW-0680">Restriction system</keyword>
<dbReference type="InterPro" id="IPR038333">
    <property type="entry name" value="T1MK-like_N_sf"/>
</dbReference>